<organism evidence="1 2">
    <name type="scientific">Methanosarcina baikalica</name>
    <dbReference type="NCBI Taxonomy" id="3073890"/>
    <lineage>
        <taxon>Archaea</taxon>
        <taxon>Methanobacteriati</taxon>
        <taxon>Methanobacteriota</taxon>
        <taxon>Stenosarchaea group</taxon>
        <taxon>Methanomicrobia</taxon>
        <taxon>Methanosarcinales</taxon>
        <taxon>Methanosarcinaceae</taxon>
        <taxon>Methanosarcina</taxon>
    </lineage>
</organism>
<dbReference type="EMBL" id="JAVKPK010000006">
    <property type="protein sequence ID" value="MDR7664681.1"/>
    <property type="molecule type" value="Genomic_DNA"/>
</dbReference>
<dbReference type="InterPro" id="IPR002187">
    <property type="entry name" value="N-reg_PII"/>
</dbReference>
<dbReference type="Pfam" id="PF00543">
    <property type="entry name" value="P-II"/>
    <property type="match status" value="1"/>
</dbReference>
<evidence type="ECO:0000313" key="1">
    <source>
        <dbReference type="EMBL" id="MDR7664681.1"/>
    </source>
</evidence>
<comment type="caution">
    <text evidence="1">The sequence shown here is derived from an EMBL/GenBank/DDBJ whole genome shotgun (WGS) entry which is preliminary data.</text>
</comment>
<dbReference type="InterPro" id="IPR015867">
    <property type="entry name" value="N-reg_PII/ATP_PRibTrfase_C"/>
</dbReference>
<evidence type="ECO:0000313" key="2">
    <source>
        <dbReference type="Proteomes" id="UP001246244"/>
    </source>
</evidence>
<dbReference type="PROSITE" id="PS51343">
    <property type="entry name" value="PII_GLNB_DOM"/>
    <property type="match status" value="1"/>
</dbReference>
<gene>
    <name evidence="1" type="ORF">RG963_02535</name>
</gene>
<dbReference type="SUPFAM" id="SSF54913">
    <property type="entry name" value="GlnB-like"/>
    <property type="match status" value="1"/>
</dbReference>
<proteinExistence type="predicted"/>
<dbReference type="Gene3D" id="3.30.70.120">
    <property type="match status" value="1"/>
</dbReference>
<dbReference type="Proteomes" id="UP001246244">
    <property type="component" value="Unassembled WGS sequence"/>
</dbReference>
<accession>A0ABU2CY64</accession>
<protein>
    <submittedName>
        <fullName evidence="1">P-II family nitrogen regulator</fullName>
    </submittedName>
</protein>
<keyword evidence="2" id="KW-1185">Reference proteome</keyword>
<dbReference type="PANTHER" id="PTHR30115">
    <property type="entry name" value="NITROGEN REGULATORY PROTEIN P-II"/>
    <property type="match status" value="1"/>
</dbReference>
<sequence length="116" mass="12769">MKYVIAMIRPEKLESVKKELQKIGAHGLTVSSVSGYGAQGGHLDIDRIKTDKYDVNLLDKIKIEIAVKDDVLQTTIEAIEKGSKDKDGYIGSGKIFVLPLENVIRIRTTEVGNDAL</sequence>
<name>A0ABU2CY64_9EURY</name>
<dbReference type="PANTHER" id="PTHR30115:SF18">
    <property type="entry name" value="NITROGEN REGULATORY PROTEIN P-II"/>
    <property type="match status" value="1"/>
</dbReference>
<reference evidence="2" key="1">
    <citation type="submission" date="2023-07" db="EMBL/GenBank/DDBJ databases">
        <title>Whole-genome sequencing of a new Methanosarcina sp. Z-7115.</title>
        <authorList>
            <person name="Zhilina T.N."/>
            <person name="Merkel A.Y."/>
        </authorList>
    </citation>
    <scope>NUCLEOTIDE SEQUENCE [LARGE SCALE GENOMIC DNA]</scope>
    <source>
        <strain evidence="2">Z-7115</strain>
    </source>
</reference>
<dbReference type="RefSeq" id="WP_310574707.1">
    <property type="nucleotide sequence ID" value="NZ_JAVKPK010000006.1"/>
</dbReference>
<dbReference type="PRINTS" id="PR00340">
    <property type="entry name" value="PIIGLNB"/>
</dbReference>
<dbReference type="InterPro" id="IPR011322">
    <property type="entry name" value="N-reg_PII-like_a/b"/>
</dbReference>
<dbReference type="SMART" id="SM00938">
    <property type="entry name" value="P-II"/>
    <property type="match status" value="1"/>
</dbReference>